<organism evidence="1 2">
    <name type="scientific">Caballeronia pedi</name>
    <dbReference type="NCBI Taxonomy" id="1777141"/>
    <lineage>
        <taxon>Bacteria</taxon>
        <taxon>Pseudomonadati</taxon>
        <taxon>Pseudomonadota</taxon>
        <taxon>Betaproteobacteria</taxon>
        <taxon>Burkholderiales</taxon>
        <taxon>Burkholderiaceae</taxon>
        <taxon>Caballeronia</taxon>
    </lineage>
</organism>
<protein>
    <submittedName>
        <fullName evidence="1">Oxidoreductase alpha (Molybdopterin) subunit</fullName>
    </submittedName>
</protein>
<dbReference type="Proteomes" id="UP000054911">
    <property type="component" value="Unassembled WGS sequence"/>
</dbReference>
<dbReference type="SUPFAM" id="SSF53706">
    <property type="entry name" value="Formate dehydrogenase/DMSO reductase, domains 1-3"/>
    <property type="match status" value="1"/>
</dbReference>
<name>A0A158DJP3_9BURK</name>
<reference evidence="1" key="1">
    <citation type="submission" date="2016-01" db="EMBL/GenBank/DDBJ databases">
        <authorList>
            <person name="Peeters C."/>
        </authorList>
    </citation>
    <scope>NUCLEOTIDE SEQUENCE [LARGE SCALE GENOMIC DNA]</scope>
    <source>
        <strain evidence="1">LMG 29323</strain>
    </source>
</reference>
<dbReference type="EMBL" id="FCOE02000041">
    <property type="protein sequence ID" value="SAK94725.1"/>
    <property type="molecule type" value="Genomic_DNA"/>
</dbReference>
<evidence type="ECO:0000313" key="2">
    <source>
        <dbReference type="Proteomes" id="UP000054911"/>
    </source>
</evidence>
<comment type="caution">
    <text evidence="1">The sequence shown here is derived from an EMBL/GenBank/DDBJ whole genome shotgun (WGS) entry which is preliminary data.</text>
</comment>
<keyword evidence="2" id="KW-1185">Reference proteome</keyword>
<dbReference type="AlphaFoldDB" id="A0A158DJP3"/>
<gene>
    <name evidence="1" type="ORF">AWB80_07006</name>
</gene>
<accession>A0A158DJP3</accession>
<evidence type="ECO:0000313" key="1">
    <source>
        <dbReference type="EMBL" id="SAK94725.1"/>
    </source>
</evidence>
<sequence>MATVDACAALRDGELDAFIGLGGNFARATPDHHVLEPAWKKVPLTVQIATHLNRSHLLHGGAAYLLPCIGRIEVDQQASGPQSVTVEDSTACIHASKGFAQPASDTLLSEPAIVAGLAKETLQGRGKVDWDAWIADYSLVRGAIEKTYPDQFKDFNARMAQRGGFHRPIPAAKREWKTKNGRANFIAPEDMGEDPDMSFDGERTLRLMTTRR</sequence>
<proteinExistence type="predicted"/>
<dbReference type="STRING" id="1777141.AWB80_07006"/>